<dbReference type="OrthoDB" id="7477467at2"/>
<keyword evidence="6" id="KW-0997">Cell inner membrane</keyword>
<dbReference type="AlphaFoldDB" id="A0A558R4E8"/>
<keyword evidence="7" id="KW-0812">Transmembrane</keyword>
<protein>
    <recommendedName>
        <fullName evidence="3">Type II secretion system protein N</fullName>
    </recommendedName>
    <alternativeName>
        <fullName evidence="10">General secretion pathway protein N</fullName>
    </alternativeName>
</protein>
<dbReference type="EMBL" id="VNIM01000036">
    <property type="protein sequence ID" value="TVV74263.1"/>
    <property type="molecule type" value="Genomic_DNA"/>
</dbReference>
<sequence>MPIGRSLFFVSALALSLLLLLPLRLVADWLDVSALGLSAREARGSVWFGRLAEARIAGAPLGDLSARLDPLPLLAGRARVDLAREGDTADPLAGAVTVSRHGIGLGNVTARVPLGQRFAPLPLAAIELGGVSVSFHDGLCDRADGLVKARIEGAPAALALPGGLSGAVRCDGGALLLPLVGQSGMERLTLRIAADGAYRADLAIRPTTIAARDALAAAGLAPVAGGYGLTVTGRW</sequence>
<comment type="similarity">
    <text evidence="2">Belongs to the GSP N family.</text>
</comment>
<reference evidence="11 12" key="1">
    <citation type="submission" date="2019-07" db="EMBL/GenBank/DDBJ databases">
        <title>Sphingomonas solaris sp. nov., isolated from a solar panel from Boston, Massachusetts.</title>
        <authorList>
            <person name="Tanner K."/>
            <person name="Pascual J."/>
            <person name="Mancuso C."/>
            <person name="Pereto J."/>
            <person name="Khalil A."/>
            <person name="Vilanova C."/>
        </authorList>
    </citation>
    <scope>NUCLEOTIDE SEQUENCE [LARGE SCALE GENOMIC DNA]</scope>
    <source>
        <strain evidence="11 12">R4DWN</strain>
    </source>
</reference>
<keyword evidence="4" id="KW-0813">Transport</keyword>
<dbReference type="GO" id="GO:0005886">
    <property type="term" value="C:plasma membrane"/>
    <property type="evidence" value="ECO:0007669"/>
    <property type="project" value="UniProtKB-SubCell"/>
</dbReference>
<evidence type="ECO:0000256" key="4">
    <source>
        <dbReference type="ARBA" id="ARBA00022448"/>
    </source>
</evidence>
<comment type="subcellular location">
    <subcellularLocation>
        <location evidence="1">Cell inner membrane</location>
    </subcellularLocation>
</comment>
<gene>
    <name evidence="11" type="ORF">FOY91_10340</name>
</gene>
<keyword evidence="9" id="KW-0472">Membrane</keyword>
<keyword evidence="12" id="KW-1185">Reference proteome</keyword>
<dbReference type="InterPro" id="IPR022792">
    <property type="entry name" value="T2SS_protein-GspN"/>
</dbReference>
<evidence type="ECO:0000256" key="7">
    <source>
        <dbReference type="ARBA" id="ARBA00022692"/>
    </source>
</evidence>
<evidence type="ECO:0000256" key="10">
    <source>
        <dbReference type="ARBA" id="ARBA00030772"/>
    </source>
</evidence>
<dbReference type="GO" id="GO:0015628">
    <property type="term" value="P:protein secretion by the type II secretion system"/>
    <property type="evidence" value="ECO:0007669"/>
    <property type="project" value="InterPro"/>
</dbReference>
<evidence type="ECO:0000256" key="8">
    <source>
        <dbReference type="ARBA" id="ARBA00022927"/>
    </source>
</evidence>
<dbReference type="Proteomes" id="UP000318681">
    <property type="component" value="Unassembled WGS sequence"/>
</dbReference>
<dbReference type="GO" id="GO:0015627">
    <property type="term" value="C:type II protein secretion system complex"/>
    <property type="evidence" value="ECO:0007669"/>
    <property type="project" value="InterPro"/>
</dbReference>
<organism evidence="11 12">
    <name type="scientific">Alterirhizorhabdus solaris</name>
    <dbReference type="NCBI Taxonomy" id="2529389"/>
    <lineage>
        <taxon>Bacteria</taxon>
        <taxon>Pseudomonadati</taxon>
        <taxon>Pseudomonadota</taxon>
        <taxon>Alphaproteobacteria</taxon>
        <taxon>Sphingomonadales</taxon>
        <taxon>Rhizorhabdaceae</taxon>
        <taxon>Alterirhizorhabdus</taxon>
    </lineage>
</organism>
<evidence type="ECO:0000256" key="5">
    <source>
        <dbReference type="ARBA" id="ARBA00022475"/>
    </source>
</evidence>
<comment type="caution">
    <text evidence="11">The sequence shown here is derived from an EMBL/GenBank/DDBJ whole genome shotgun (WGS) entry which is preliminary data.</text>
</comment>
<evidence type="ECO:0000313" key="11">
    <source>
        <dbReference type="EMBL" id="TVV74263.1"/>
    </source>
</evidence>
<evidence type="ECO:0000256" key="6">
    <source>
        <dbReference type="ARBA" id="ARBA00022519"/>
    </source>
</evidence>
<evidence type="ECO:0000256" key="9">
    <source>
        <dbReference type="ARBA" id="ARBA00023136"/>
    </source>
</evidence>
<proteinExistence type="inferred from homology"/>
<evidence type="ECO:0000256" key="1">
    <source>
        <dbReference type="ARBA" id="ARBA00004533"/>
    </source>
</evidence>
<keyword evidence="8" id="KW-0653">Protein transport</keyword>
<accession>A0A558R4E8</accession>
<evidence type="ECO:0000313" key="12">
    <source>
        <dbReference type="Proteomes" id="UP000318681"/>
    </source>
</evidence>
<evidence type="ECO:0000256" key="2">
    <source>
        <dbReference type="ARBA" id="ARBA00007208"/>
    </source>
</evidence>
<name>A0A558R4E8_9SPHN</name>
<dbReference type="Pfam" id="PF01203">
    <property type="entry name" value="T2SSN"/>
    <property type="match status" value="1"/>
</dbReference>
<keyword evidence="5" id="KW-1003">Cell membrane</keyword>
<evidence type="ECO:0000256" key="3">
    <source>
        <dbReference type="ARBA" id="ARBA00021563"/>
    </source>
</evidence>